<dbReference type="InterPro" id="IPR005754">
    <property type="entry name" value="Sortase"/>
</dbReference>
<dbReference type="NCBIfam" id="NF033745">
    <property type="entry name" value="class_C_sortase"/>
    <property type="match status" value="1"/>
</dbReference>
<dbReference type="Proteomes" id="UP000283745">
    <property type="component" value="Unassembled WGS sequence"/>
</dbReference>
<dbReference type="AlphaFoldDB" id="A0A414JC96"/>
<evidence type="ECO:0000313" key="2">
    <source>
        <dbReference type="EMBL" id="RHE42184.1"/>
    </source>
</evidence>
<keyword evidence="1" id="KW-0378">Hydrolase</keyword>
<dbReference type="GO" id="GO:0016787">
    <property type="term" value="F:hydrolase activity"/>
    <property type="evidence" value="ECO:0007669"/>
    <property type="project" value="UniProtKB-KW"/>
</dbReference>
<dbReference type="Pfam" id="PF04203">
    <property type="entry name" value="Sortase"/>
    <property type="match status" value="1"/>
</dbReference>
<protein>
    <submittedName>
        <fullName evidence="2">Class C sortase</fullName>
    </submittedName>
</protein>
<dbReference type="CDD" id="cd05827">
    <property type="entry name" value="Sortase_C"/>
    <property type="match status" value="1"/>
</dbReference>
<gene>
    <name evidence="2" type="ORF">DW740_02455</name>
</gene>
<dbReference type="EMBL" id="QSKF01000001">
    <property type="protein sequence ID" value="RHE42184.1"/>
    <property type="molecule type" value="Genomic_DNA"/>
</dbReference>
<organism evidence="2 3">
    <name type="scientific">Blautia obeum</name>
    <dbReference type="NCBI Taxonomy" id="40520"/>
    <lineage>
        <taxon>Bacteria</taxon>
        <taxon>Bacillati</taxon>
        <taxon>Bacillota</taxon>
        <taxon>Clostridia</taxon>
        <taxon>Lachnospirales</taxon>
        <taxon>Lachnospiraceae</taxon>
        <taxon>Blautia</taxon>
    </lineage>
</organism>
<dbReference type="InterPro" id="IPR042002">
    <property type="entry name" value="Sortase_C"/>
</dbReference>
<reference evidence="2 3" key="1">
    <citation type="submission" date="2018-08" db="EMBL/GenBank/DDBJ databases">
        <title>A genome reference for cultivated species of the human gut microbiota.</title>
        <authorList>
            <person name="Zou Y."/>
            <person name="Xue W."/>
            <person name="Luo G."/>
        </authorList>
    </citation>
    <scope>NUCLEOTIDE SEQUENCE [LARGE SCALE GENOMIC DNA]</scope>
    <source>
        <strain evidence="2 3">AM28-23</strain>
    </source>
</reference>
<sequence>MKKPRLTTIFSMILIFAGISLALYPTISNILAQKHASQAITEYNDEIKDMDEEKIDAVKEAMQQYNEQLGNAVTQDAIGEQQTGTSHVDMLDIGDVIGYLTVPVINVNLPIYKGTSQDVLAKGVGYIPETSFPLGGESTHSVLTGHRGLPDAKLFTDMDKVQKKDQFYIHVLDEVLAYEVDQIKVVDPEDTSDLDIVEGKDYVTLVTCTPYAVNTYRLLVRGHRVPYTGEEKAKTVSQIRPAAMAKRVVDVWPWFLFMMAGVAVTEGVIILLILIKRHHDKKKKG</sequence>
<dbReference type="RefSeq" id="WP_015543120.1">
    <property type="nucleotide sequence ID" value="NZ_CABJFK010000001.1"/>
</dbReference>
<comment type="caution">
    <text evidence="2">The sequence shown here is derived from an EMBL/GenBank/DDBJ whole genome shotgun (WGS) entry which is preliminary data.</text>
</comment>
<dbReference type="InterPro" id="IPR023365">
    <property type="entry name" value="Sortase_dom-sf"/>
</dbReference>
<dbReference type="SUPFAM" id="SSF63817">
    <property type="entry name" value="Sortase"/>
    <property type="match status" value="1"/>
</dbReference>
<dbReference type="Gene3D" id="2.40.260.10">
    <property type="entry name" value="Sortase"/>
    <property type="match status" value="1"/>
</dbReference>
<evidence type="ECO:0000256" key="1">
    <source>
        <dbReference type="ARBA" id="ARBA00022801"/>
    </source>
</evidence>
<accession>A0A414JC96</accession>
<name>A0A414JC96_9FIRM</name>
<evidence type="ECO:0000313" key="3">
    <source>
        <dbReference type="Proteomes" id="UP000283745"/>
    </source>
</evidence>
<dbReference type="NCBIfam" id="TIGR01076">
    <property type="entry name" value="sortase_fam"/>
    <property type="match status" value="1"/>
</dbReference>
<proteinExistence type="predicted"/>